<comment type="caution">
    <text evidence="2">The sequence shown here is derived from an EMBL/GenBank/DDBJ whole genome shotgun (WGS) entry which is preliminary data.</text>
</comment>
<keyword evidence="3" id="KW-1185">Reference proteome</keyword>
<name>A0AAN9J8T9_CLITE</name>
<organism evidence="2 3">
    <name type="scientific">Clitoria ternatea</name>
    <name type="common">Butterfly pea</name>
    <dbReference type="NCBI Taxonomy" id="43366"/>
    <lineage>
        <taxon>Eukaryota</taxon>
        <taxon>Viridiplantae</taxon>
        <taxon>Streptophyta</taxon>
        <taxon>Embryophyta</taxon>
        <taxon>Tracheophyta</taxon>
        <taxon>Spermatophyta</taxon>
        <taxon>Magnoliopsida</taxon>
        <taxon>eudicotyledons</taxon>
        <taxon>Gunneridae</taxon>
        <taxon>Pentapetalae</taxon>
        <taxon>rosids</taxon>
        <taxon>fabids</taxon>
        <taxon>Fabales</taxon>
        <taxon>Fabaceae</taxon>
        <taxon>Papilionoideae</taxon>
        <taxon>50 kb inversion clade</taxon>
        <taxon>NPAAA clade</taxon>
        <taxon>indigoferoid/millettioid clade</taxon>
        <taxon>Phaseoleae</taxon>
        <taxon>Clitoria</taxon>
    </lineage>
</organism>
<sequence length="121" mass="13810">MSSHEGSNPVNKEVQSADVMVMDDSNVSKAIKGGTPSTQNEIGSESLTPNANEYRDKGKKRKLTSEVWNHFKRVQIDGKTRNKEQVTTQVTNFSTYFTRSCNYWQFSILWTSLKHESFKCP</sequence>
<dbReference type="Proteomes" id="UP001359559">
    <property type="component" value="Unassembled WGS sequence"/>
</dbReference>
<evidence type="ECO:0000313" key="2">
    <source>
        <dbReference type="EMBL" id="KAK7294460.1"/>
    </source>
</evidence>
<evidence type="ECO:0000256" key="1">
    <source>
        <dbReference type="SAM" id="MobiDB-lite"/>
    </source>
</evidence>
<reference evidence="2 3" key="1">
    <citation type="submission" date="2024-01" db="EMBL/GenBank/DDBJ databases">
        <title>The genomes of 5 underutilized Papilionoideae crops provide insights into root nodulation and disease resistance.</title>
        <authorList>
            <person name="Yuan L."/>
        </authorList>
    </citation>
    <scope>NUCLEOTIDE SEQUENCE [LARGE SCALE GENOMIC DNA]</scope>
    <source>
        <strain evidence="2">LY-2023</strain>
        <tissue evidence="2">Leaf</tissue>
    </source>
</reference>
<feature type="compositionally biased region" description="Polar residues" evidence="1">
    <location>
        <begin position="35"/>
        <end position="51"/>
    </location>
</feature>
<gene>
    <name evidence="2" type="ORF">RJT34_17349</name>
</gene>
<evidence type="ECO:0000313" key="3">
    <source>
        <dbReference type="Proteomes" id="UP001359559"/>
    </source>
</evidence>
<feature type="region of interest" description="Disordered" evidence="1">
    <location>
        <begin position="28"/>
        <end position="59"/>
    </location>
</feature>
<dbReference type="EMBL" id="JAYKXN010000004">
    <property type="protein sequence ID" value="KAK7294460.1"/>
    <property type="molecule type" value="Genomic_DNA"/>
</dbReference>
<accession>A0AAN9J8T9</accession>
<proteinExistence type="predicted"/>
<dbReference type="AlphaFoldDB" id="A0AAN9J8T9"/>
<protein>
    <submittedName>
        <fullName evidence="2">Uncharacterized protein</fullName>
    </submittedName>
</protein>